<evidence type="ECO:0000256" key="4">
    <source>
        <dbReference type="PROSITE-ProRule" id="PRU00175"/>
    </source>
</evidence>
<dbReference type="SMART" id="SM00184">
    <property type="entry name" value="RING"/>
    <property type="match status" value="1"/>
</dbReference>
<keyword evidence="2 4" id="KW-0863">Zinc-finger</keyword>
<comment type="caution">
    <text evidence="6">The sequence shown here is derived from an EMBL/GenBank/DDBJ whole genome shotgun (WGS) entry which is preliminary data.</text>
</comment>
<dbReference type="PANTHER" id="PTHR25462">
    <property type="entry name" value="BONUS, ISOFORM C-RELATED"/>
    <property type="match status" value="1"/>
</dbReference>
<dbReference type="Gene3D" id="2.120.10.30">
    <property type="entry name" value="TolB, C-terminal domain"/>
    <property type="match status" value="1"/>
</dbReference>
<dbReference type="Gene3D" id="3.30.40.10">
    <property type="entry name" value="Zinc/RING finger domain, C3HC4 (zinc finger)"/>
    <property type="match status" value="1"/>
</dbReference>
<gene>
    <name evidence="6" type="ORF">CHS0354_029517</name>
</gene>
<keyword evidence="3" id="KW-0862">Zinc</keyword>
<dbReference type="InterPro" id="IPR013083">
    <property type="entry name" value="Znf_RING/FYVE/PHD"/>
</dbReference>
<sequence length="658" mass="75411">MATESLLQSKRFTQILQCPMCLETLKTPRALPCGHTYCTLCLQSHINTKITSKERRNANFPCLLCGTNTTPFDHTVETGQWAETFPENCMVASLLDVNIGMRGRKGCDFCMKKRKEVFATSYCQDCHISMCDTCKQYHDDISVCDQKNSFSLNQRSELDNVRTCYKLRIMLQTTDVQIKSKEVETNLNKCSKCLKQITNCVRMSSDALQNDRAVISKKISSFIENLNVTLMKFERDLMVKLTDTHQSETLTLQYQEKEGKNLITSIHSDLMQLDLVMTRGSEIQKVITLHNLGQRQLKYFQATPGYLSSVNVIRLTLDIDRNLLDMLDTVVKFGQVLVTRSKFHLLPCENELLIQKDPSLVTETKLKCVSQFETKKIMQSEPGSGSGRAEITLKNKNFVKITEFNAKSARDKTLCQISDILQLQGSRLLIVDNKHQKVKILGPDYKCLNCMTFADCPWNACFISGIDVALTMPYQKTIQVIRIKDKMHTVREMKTKFQCWGIDTIRDHLVVTTWGDEHCLLILDWNGTEIRKIMPKDYQRNQLSFPSSVTTNWSQTVIYVTCHGGHTLVAYKTNWDILFTYTNQSKENVGGVGTDREGNIYLCDSNSSNIQKISTDGKFIRTLLSGKQKPLKIRFFKDTDRFLLTYHNCNVIEMYDIK</sequence>
<dbReference type="InterPro" id="IPR027370">
    <property type="entry name" value="Znf-RING_euk"/>
</dbReference>
<dbReference type="InterPro" id="IPR001841">
    <property type="entry name" value="Znf_RING"/>
</dbReference>
<dbReference type="AlphaFoldDB" id="A0AAE0T1N5"/>
<accession>A0AAE0T1N5</accession>
<evidence type="ECO:0000313" key="6">
    <source>
        <dbReference type="EMBL" id="KAK3602094.1"/>
    </source>
</evidence>
<dbReference type="EMBL" id="JAEAOA010001765">
    <property type="protein sequence ID" value="KAK3602094.1"/>
    <property type="molecule type" value="Genomic_DNA"/>
</dbReference>
<name>A0AAE0T1N5_9BIVA</name>
<dbReference type="InterPro" id="IPR047153">
    <property type="entry name" value="TRIM45/56/19-like"/>
</dbReference>
<feature type="domain" description="RING-type" evidence="5">
    <location>
        <begin position="18"/>
        <end position="65"/>
    </location>
</feature>
<reference evidence="6" key="2">
    <citation type="journal article" date="2021" name="Genome Biol. Evol.">
        <title>Developing a high-quality reference genome for a parasitic bivalve with doubly uniparental inheritance (Bivalvia: Unionida).</title>
        <authorList>
            <person name="Smith C.H."/>
        </authorList>
    </citation>
    <scope>NUCLEOTIDE SEQUENCE</scope>
    <source>
        <strain evidence="6">CHS0354</strain>
        <tissue evidence="6">Mantle</tissue>
    </source>
</reference>
<dbReference type="GO" id="GO:0061630">
    <property type="term" value="F:ubiquitin protein ligase activity"/>
    <property type="evidence" value="ECO:0007669"/>
    <property type="project" value="TreeGrafter"/>
</dbReference>
<dbReference type="PROSITE" id="PS00518">
    <property type="entry name" value="ZF_RING_1"/>
    <property type="match status" value="1"/>
</dbReference>
<dbReference type="SUPFAM" id="SSF57850">
    <property type="entry name" value="RING/U-box"/>
    <property type="match status" value="1"/>
</dbReference>
<dbReference type="InterPro" id="IPR017907">
    <property type="entry name" value="Znf_RING_CS"/>
</dbReference>
<dbReference type="PANTHER" id="PTHR25462:SF305">
    <property type="entry name" value="RING-TYPE DOMAIN-CONTAINING PROTEIN"/>
    <property type="match status" value="1"/>
</dbReference>
<dbReference type="GO" id="GO:0005654">
    <property type="term" value="C:nucleoplasm"/>
    <property type="evidence" value="ECO:0007669"/>
    <property type="project" value="TreeGrafter"/>
</dbReference>
<evidence type="ECO:0000259" key="5">
    <source>
        <dbReference type="PROSITE" id="PS50089"/>
    </source>
</evidence>
<dbReference type="Proteomes" id="UP001195483">
    <property type="component" value="Unassembled WGS sequence"/>
</dbReference>
<dbReference type="Pfam" id="PF13445">
    <property type="entry name" value="zf-RING_UBOX"/>
    <property type="match status" value="1"/>
</dbReference>
<reference evidence="6" key="1">
    <citation type="journal article" date="2021" name="Genome Biol. Evol.">
        <title>A High-Quality Reference Genome for a Parasitic Bivalve with Doubly Uniparental Inheritance (Bivalvia: Unionida).</title>
        <authorList>
            <person name="Smith C.H."/>
        </authorList>
    </citation>
    <scope>NUCLEOTIDE SEQUENCE</scope>
    <source>
        <strain evidence="6">CHS0354</strain>
    </source>
</reference>
<evidence type="ECO:0000256" key="2">
    <source>
        <dbReference type="ARBA" id="ARBA00022771"/>
    </source>
</evidence>
<evidence type="ECO:0000256" key="3">
    <source>
        <dbReference type="ARBA" id="ARBA00022833"/>
    </source>
</evidence>
<keyword evidence="7" id="KW-1185">Reference proteome</keyword>
<dbReference type="PROSITE" id="PS50089">
    <property type="entry name" value="ZF_RING_2"/>
    <property type="match status" value="1"/>
</dbReference>
<organism evidence="6 7">
    <name type="scientific">Potamilus streckersoni</name>
    <dbReference type="NCBI Taxonomy" id="2493646"/>
    <lineage>
        <taxon>Eukaryota</taxon>
        <taxon>Metazoa</taxon>
        <taxon>Spiralia</taxon>
        <taxon>Lophotrochozoa</taxon>
        <taxon>Mollusca</taxon>
        <taxon>Bivalvia</taxon>
        <taxon>Autobranchia</taxon>
        <taxon>Heteroconchia</taxon>
        <taxon>Palaeoheterodonta</taxon>
        <taxon>Unionida</taxon>
        <taxon>Unionoidea</taxon>
        <taxon>Unionidae</taxon>
        <taxon>Ambleminae</taxon>
        <taxon>Lampsilini</taxon>
        <taxon>Potamilus</taxon>
    </lineage>
</organism>
<keyword evidence="1" id="KW-0479">Metal-binding</keyword>
<dbReference type="SUPFAM" id="SSF63829">
    <property type="entry name" value="Calcium-dependent phosphotriesterase"/>
    <property type="match status" value="1"/>
</dbReference>
<reference evidence="6" key="3">
    <citation type="submission" date="2023-05" db="EMBL/GenBank/DDBJ databases">
        <authorList>
            <person name="Smith C.H."/>
        </authorList>
    </citation>
    <scope>NUCLEOTIDE SEQUENCE</scope>
    <source>
        <strain evidence="6">CHS0354</strain>
        <tissue evidence="6">Mantle</tissue>
    </source>
</reference>
<evidence type="ECO:0000256" key="1">
    <source>
        <dbReference type="ARBA" id="ARBA00022723"/>
    </source>
</evidence>
<dbReference type="GO" id="GO:0008270">
    <property type="term" value="F:zinc ion binding"/>
    <property type="evidence" value="ECO:0007669"/>
    <property type="project" value="UniProtKB-KW"/>
</dbReference>
<evidence type="ECO:0000313" key="7">
    <source>
        <dbReference type="Proteomes" id="UP001195483"/>
    </source>
</evidence>
<dbReference type="InterPro" id="IPR011042">
    <property type="entry name" value="6-blade_b-propeller_TolB-like"/>
</dbReference>
<proteinExistence type="predicted"/>
<protein>
    <recommendedName>
        <fullName evidence="5">RING-type domain-containing protein</fullName>
    </recommendedName>
</protein>